<dbReference type="Proteomes" id="UP000051677">
    <property type="component" value="Unassembled WGS sequence"/>
</dbReference>
<dbReference type="EMBL" id="LKTM01000112">
    <property type="protein sequence ID" value="KQH79212.1"/>
    <property type="molecule type" value="Genomic_DNA"/>
</dbReference>
<feature type="transmembrane region" description="Helical" evidence="7">
    <location>
        <begin position="12"/>
        <end position="34"/>
    </location>
</feature>
<organism evidence="9 10">
    <name type="scientific">Mycobacterium gordonae</name>
    <dbReference type="NCBI Taxonomy" id="1778"/>
    <lineage>
        <taxon>Bacteria</taxon>
        <taxon>Bacillati</taxon>
        <taxon>Actinomycetota</taxon>
        <taxon>Actinomycetes</taxon>
        <taxon>Mycobacteriales</taxon>
        <taxon>Mycobacteriaceae</taxon>
        <taxon>Mycobacterium</taxon>
    </lineage>
</organism>
<reference evidence="9 10" key="1">
    <citation type="submission" date="2015-10" db="EMBL/GenBank/DDBJ databases">
        <title>Mycobacterium gordonae draft genome assembly.</title>
        <authorList>
            <person name="Ustinova V."/>
            <person name="Smirnova T."/>
            <person name="Blagodatskikh K."/>
            <person name="Varlamov D."/>
            <person name="Larionova E."/>
            <person name="Chernousova L."/>
        </authorList>
    </citation>
    <scope>NUCLEOTIDE SEQUENCE [LARGE SCALE GENOMIC DNA]</scope>
    <source>
        <strain evidence="9 10">CTRI 14-8773</strain>
    </source>
</reference>
<dbReference type="InterPro" id="IPR021368">
    <property type="entry name" value="T7SS_EccE"/>
</dbReference>
<comment type="caution">
    <text evidence="9">The sequence shown here is derived from an EMBL/GenBank/DDBJ whole genome shotgun (WGS) entry which is preliminary data.</text>
</comment>
<feature type="domain" description="Type VII secretion system protein EccE" evidence="8">
    <location>
        <begin position="182"/>
        <end position="278"/>
    </location>
</feature>
<evidence type="ECO:0000256" key="1">
    <source>
        <dbReference type="ARBA" id="ARBA00004236"/>
    </source>
</evidence>
<dbReference type="InterPro" id="IPR050051">
    <property type="entry name" value="EccE_dom"/>
</dbReference>
<accession>A0A0Q2XDA4</accession>
<dbReference type="STRING" id="1778.A9W97_01795"/>
<dbReference type="GO" id="GO:0005886">
    <property type="term" value="C:plasma membrane"/>
    <property type="evidence" value="ECO:0007669"/>
    <property type="project" value="UniProtKB-SubCell"/>
</dbReference>
<keyword evidence="4 7" id="KW-0812">Transmembrane</keyword>
<keyword evidence="3" id="KW-1003">Cell membrane</keyword>
<evidence type="ECO:0000256" key="6">
    <source>
        <dbReference type="ARBA" id="ARBA00023136"/>
    </source>
</evidence>
<dbReference type="Pfam" id="PF11203">
    <property type="entry name" value="EccE"/>
    <property type="match status" value="1"/>
</dbReference>
<evidence type="ECO:0000256" key="2">
    <source>
        <dbReference type="ARBA" id="ARBA00007759"/>
    </source>
</evidence>
<evidence type="ECO:0000256" key="4">
    <source>
        <dbReference type="ARBA" id="ARBA00022692"/>
    </source>
</evidence>
<gene>
    <name evidence="9" type="ORF">AO501_14165</name>
</gene>
<evidence type="ECO:0000259" key="8">
    <source>
        <dbReference type="Pfam" id="PF11203"/>
    </source>
</evidence>
<dbReference type="OrthoDB" id="4152590at2"/>
<name>A0A0Q2XDA4_MYCGO</name>
<comment type="similarity">
    <text evidence="2">Belongs to the EccE family.</text>
</comment>
<evidence type="ECO:0000256" key="7">
    <source>
        <dbReference type="SAM" id="Phobius"/>
    </source>
</evidence>
<sequence length="548" mass="59544">MRSTTDIGAARLLPLPDLLVLQLIVAAGTVTAPLLGFPGWQGSIAGLALALVLVVRLRGTTLPRLVASRTGFWWQRRRRIRKTTPAEPFDVPMADGSLIGFRWDGSTLMSLLQIEENPQAMTIMEPGMTVSGETVPVQALVDCLRQFDITLDSIDVISQGARSQGHSQVAAVYDAVLGPLPAIAQRNVWIAIRLDPSRCAAAVRRRGGGRNGIIRTAGTATRRVADRLTEGGLRTRVLTAGEIGQATNQLTDGVDLTTVEETWRTCREGRFRLRSFAIRPRMLTTAGLGLLWTIPSYSTTMTLSLRHDDLRGPIQVRGMARFDTHGRARIQLRGLTHLRGQQYSALAASLPVPPPPRPVEKWSYASDPADIQDLRIPASGCGQVIGADDLGRAVALSLFGPQIRRVEIAGTLHLAQQVVLRSLALGAHVLVHSRRPTKWRTMVDEVDDHDLLWVSDFNRGSMQAGADRNYSVEMFDGVAEQSVRVGVTAIVVVPPNSPVTANADVALESLNIDTDTVKVSTRTGSSVVTMVATDEEMRYLKASFAAED</sequence>
<evidence type="ECO:0000256" key="3">
    <source>
        <dbReference type="ARBA" id="ARBA00022475"/>
    </source>
</evidence>
<comment type="subcellular location">
    <subcellularLocation>
        <location evidence="1">Cell membrane</location>
    </subcellularLocation>
</comment>
<keyword evidence="6 7" id="KW-0472">Membrane</keyword>
<evidence type="ECO:0000313" key="9">
    <source>
        <dbReference type="EMBL" id="KQH79212.1"/>
    </source>
</evidence>
<protein>
    <submittedName>
        <fullName evidence="9">Type VII secretion protein EccE</fullName>
    </submittedName>
</protein>
<proteinExistence type="inferred from homology"/>
<keyword evidence="5 7" id="KW-1133">Transmembrane helix</keyword>
<evidence type="ECO:0000256" key="5">
    <source>
        <dbReference type="ARBA" id="ARBA00022989"/>
    </source>
</evidence>
<dbReference type="AlphaFoldDB" id="A0A0Q2XDA4"/>
<evidence type="ECO:0000313" key="10">
    <source>
        <dbReference type="Proteomes" id="UP000051677"/>
    </source>
</evidence>
<dbReference type="NCBIfam" id="TIGR03923">
    <property type="entry name" value="T7SS_EccE"/>
    <property type="match status" value="1"/>
</dbReference>